<sequence length="164" mass="17565">MSTADIGTLQRTATGFEGRLTRRLDHGADAVWRMLTDPQAMAQWLAPGSIEPCTGGAVRIDFVDSGIVIDSRVTAFEAQRVLAYSWSSGNEPERPMRWELAPAGEGTALTLALQIPAGEDAAKACAGFEGHLDMLAAALEGVPIKFPFERFLQARSAYNAQLAG</sequence>
<evidence type="ECO:0000313" key="4">
    <source>
        <dbReference type="Proteomes" id="UP000216225"/>
    </source>
</evidence>
<feature type="domain" description="Activator of Hsp90 ATPase homologue 1/2-like C-terminal" evidence="2">
    <location>
        <begin position="28"/>
        <end position="140"/>
    </location>
</feature>
<gene>
    <name evidence="3" type="ORF">CE154_005170</name>
</gene>
<comment type="caution">
    <text evidence="3">The sequence shown here is derived from an EMBL/GenBank/DDBJ whole genome shotgun (WGS) entry which is preliminary data.</text>
</comment>
<dbReference type="AlphaFoldDB" id="A0A3R7H5G1"/>
<name>A0A3R7H5G1_9BURK</name>
<dbReference type="CDD" id="cd08899">
    <property type="entry name" value="SRPBCC_CalC_Aha1-like_6"/>
    <property type="match status" value="1"/>
</dbReference>
<organism evidence="3 4">
    <name type="scientific">Alicycliphilus denitrificans</name>
    <dbReference type="NCBI Taxonomy" id="179636"/>
    <lineage>
        <taxon>Bacteria</taxon>
        <taxon>Pseudomonadati</taxon>
        <taxon>Pseudomonadota</taxon>
        <taxon>Betaproteobacteria</taxon>
        <taxon>Burkholderiales</taxon>
        <taxon>Comamonadaceae</taxon>
        <taxon>Alicycliphilus</taxon>
    </lineage>
</organism>
<dbReference type="InterPro" id="IPR013538">
    <property type="entry name" value="ASHA1/2-like_C"/>
</dbReference>
<evidence type="ECO:0000259" key="2">
    <source>
        <dbReference type="Pfam" id="PF08327"/>
    </source>
</evidence>
<evidence type="ECO:0000313" key="3">
    <source>
        <dbReference type="EMBL" id="RKJ99886.1"/>
    </source>
</evidence>
<reference evidence="3 4" key="1">
    <citation type="submission" date="2018-09" db="EMBL/GenBank/DDBJ databases">
        <title>Genome comparison of Alicycliphilus sp. BQ1, a polyurethanolytic bacterium, with its closest phylogenetic relatives Alicycliphilus denitrificans BC and K601, unable to attack polyurethane.</title>
        <authorList>
            <person name="Loza-Tavera H."/>
            <person name="Lozano L."/>
            <person name="Cevallos M."/>
            <person name="Maya-Lucas O."/>
            <person name="Garcia-Mena J."/>
            <person name="Hernandez J."/>
        </authorList>
    </citation>
    <scope>NUCLEOTIDE SEQUENCE [LARGE SCALE GENOMIC DNA]</scope>
    <source>
        <strain evidence="3 4">BQ1</strain>
    </source>
</reference>
<dbReference type="SUPFAM" id="SSF55961">
    <property type="entry name" value="Bet v1-like"/>
    <property type="match status" value="1"/>
</dbReference>
<comment type="similarity">
    <text evidence="1">Belongs to the AHA1 family.</text>
</comment>
<dbReference type="Pfam" id="PF08327">
    <property type="entry name" value="AHSA1"/>
    <property type="match status" value="1"/>
</dbReference>
<protein>
    <submittedName>
        <fullName evidence="3">SRPBCC family protein</fullName>
    </submittedName>
</protein>
<proteinExistence type="inferred from homology"/>
<accession>A0A3R7H5G1</accession>
<dbReference type="Gene3D" id="3.30.530.20">
    <property type="match status" value="1"/>
</dbReference>
<evidence type="ECO:0000256" key="1">
    <source>
        <dbReference type="ARBA" id="ARBA00006817"/>
    </source>
</evidence>
<dbReference type="EMBL" id="NKDB02000001">
    <property type="protein sequence ID" value="RKJ99886.1"/>
    <property type="molecule type" value="Genomic_DNA"/>
</dbReference>
<dbReference type="RefSeq" id="WP_094436974.1">
    <property type="nucleotide sequence ID" value="NZ_AP024172.1"/>
</dbReference>
<dbReference type="Proteomes" id="UP000216225">
    <property type="component" value="Unassembled WGS sequence"/>
</dbReference>
<dbReference type="InterPro" id="IPR023393">
    <property type="entry name" value="START-like_dom_sf"/>
</dbReference>